<evidence type="ECO:0000313" key="4">
    <source>
        <dbReference type="Proteomes" id="UP001219525"/>
    </source>
</evidence>
<keyword evidence="2" id="KW-0456">Lyase</keyword>
<dbReference type="InterPro" id="IPR008949">
    <property type="entry name" value="Isoprenoid_synthase_dom_sf"/>
</dbReference>
<dbReference type="SUPFAM" id="SSF48576">
    <property type="entry name" value="Terpenoid synthases"/>
    <property type="match status" value="1"/>
</dbReference>
<evidence type="ECO:0000313" key="3">
    <source>
        <dbReference type="EMBL" id="KAJ7211399.1"/>
    </source>
</evidence>
<comment type="caution">
    <text evidence="3">The sequence shown here is derived from an EMBL/GenBank/DDBJ whole genome shotgun (WGS) entry which is preliminary data.</text>
</comment>
<dbReference type="Proteomes" id="UP001219525">
    <property type="component" value="Unassembled WGS sequence"/>
</dbReference>
<protein>
    <submittedName>
        <fullName evidence="3">Isoprenoid synthase domain-containing protein</fullName>
    </submittedName>
</protein>
<evidence type="ECO:0000256" key="1">
    <source>
        <dbReference type="ARBA" id="ARBA00007946"/>
    </source>
</evidence>
<evidence type="ECO:0000256" key="2">
    <source>
        <dbReference type="ARBA" id="ARBA00023239"/>
    </source>
</evidence>
<gene>
    <name evidence="3" type="ORF">GGX14DRAFT_498300</name>
</gene>
<reference evidence="3" key="1">
    <citation type="submission" date="2023-03" db="EMBL/GenBank/DDBJ databases">
        <title>Massive genome expansion in bonnet fungi (Mycena s.s.) driven by repeated elements and novel gene families across ecological guilds.</title>
        <authorList>
            <consortium name="Lawrence Berkeley National Laboratory"/>
            <person name="Harder C.B."/>
            <person name="Miyauchi S."/>
            <person name="Viragh M."/>
            <person name="Kuo A."/>
            <person name="Thoen E."/>
            <person name="Andreopoulos B."/>
            <person name="Lu D."/>
            <person name="Skrede I."/>
            <person name="Drula E."/>
            <person name="Henrissat B."/>
            <person name="Morin E."/>
            <person name="Kohler A."/>
            <person name="Barry K."/>
            <person name="LaButti K."/>
            <person name="Morin E."/>
            <person name="Salamov A."/>
            <person name="Lipzen A."/>
            <person name="Mereny Z."/>
            <person name="Hegedus B."/>
            <person name="Baldrian P."/>
            <person name="Stursova M."/>
            <person name="Weitz H."/>
            <person name="Taylor A."/>
            <person name="Grigoriev I.V."/>
            <person name="Nagy L.G."/>
            <person name="Martin F."/>
            <person name="Kauserud H."/>
        </authorList>
    </citation>
    <scope>NUCLEOTIDE SEQUENCE</scope>
    <source>
        <strain evidence="3">9144</strain>
    </source>
</reference>
<keyword evidence="4" id="KW-1185">Reference proteome</keyword>
<accession>A0AAD6VFU4</accession>
<dbReference type="GO" id="GO:0016838">
    <property type="term" value="F:carbon-oxygen lyase activity, acting on phosphates"/>
    <property type="evidence" value="ECO:0007669"/>
    <property type="project" value="InterPro"/>
</dbReference>
<dbReference type="Gene3D" id="1.10.600.10">
    <property type="entry name" value="Farnesyl Diphosphate Synthase"/>
    <property type="match status" value="1"/>
</dbReference>
<proteinExistence type="inferred from homology"/>
<name>A0AAD6VFU4_9AGAR</name>
<comment type="similarity">
    <text evidence="1">Belongs to the trichodiene synthase family.</text>
</comment>
<dbReference type="EMBL" id="JARJCW010000026">
    <property type="protein sequence ID" value="KAJ7211399.1"/>
    <property type="molecule type" value="Genomic_DNA"/>
</dbReference>
<dbReference type="Pfam" id="PF06330">
    <property type="entry name" value="TRI5"/>
    <property type="match status" value="1"/>
</dbReference>
<dbReference type="AlphaFoldDB" id="A0AAD6VFU4"/>
<dbReference type="InterPro" id="IPR024652">
    <property type="entry name" value="Trichodiene_synth"/>
</dbReference>
<sequence>MVSIEPADHIGILPSKANGGVVAIDQGETILNIAASFIRALDYHPPLFPQDPALHKATVETLDSWNIGEAVEGFMKCVDVGVAAAELFYPSHEFDLKIIIAICTAGMKWMDNVADGILEALTAFQARFYARQPQLHPVLDCYATFMLRLYDHYEPYVADAMVMSSCTFIDGSCLEVRALTKRVATDPNAKLWPYYVRSLSGISGFYSYACFPKRNHPDVVDYVQAIPEILIFTNFLNDVLSFYKEEMDGELHNYCQMMSRVSGDDPIKILQDVSDETVAVAKRAAAILQKAPAALKAFKEYEQGYIRFHLDVAHYRLPAAWKAQFLS</sequence>
<organism evidence="3 4">
    <name type="scientific">Mycena pura</name>
    <dbReference type="NCBI Taxonomy" id="153505"/>
    <lineage>
        <taxon>Eukaryota</taxon>
        <taxon>Fungi</taxon>
        <taxon>Dikarya</taxon>
        <taxon>Basidiomycota</taxon>
        <taxon>Agaricomycotina</taxon>
        <taxon>Agaricomycetes</taxon>
        <taxon>Agaricomycetidae</taxon>
        <taxon>Agaricales</taxon>
        <taxon>Marasmiineae</taxon>
        <taxon>Mycenaceae</taxon>
        <taxon>Mycena</taxon>
    </lineage>
</organism>